<dbReference type="PANTHER" id="PTHR45856:SF24">
    <property type="entry name" value="FUNGAL LIPASE-LIKE DOMAIN-CONTAINING PROTEIN"/>
    <property type="match status" value="1"/>
</dbReference>
<dbReference type="EMBL" id="CP104694">
    <property type="protein sequence ID" value="UXI66870.1"/>
    <property type="molecule type" value="Genomic_DNA"/>
</dbReference>
<reference evidence="2" key="1">
    <citation type="submission" date="2022-09" db="EMBL/GenBank/DDBJ databases">
        <title>Tahibacter sp. nov., isolated from a fresh water.</title>
        <authorList>
            <person name="Baek J.H."/>
            <person name="Lee J.K."/>
            <person name="Kim J.M."/>
            <person name="Jeon C.O."/>
        </authorList>
    </citation>
    <scope>NUCLEOTIDE SEQUENCE</scope>
    <source>
        <strain evidence="2">W38</strain>
    </source>
</reference>
<gene>
    <name evidence="2" type="ORF">N4264_19235</name>
</gene>
<dbReference type="SUPFAM" id="SSF53474">
    <property type="entry name" value="alpha/beta-Hydrolases"/>
    <property type="match status" value="1"/>
</dbReference>
<dbReference type="Gene3D" id="3.40.50.1820">
    <property type="entry name" value="alpha/beta hydrolase"/>
    <property type="match status" value="1"/>
</dbReference>
<sequence length="308" mass="33328">MKALFTTDSTDVVGQIGMTMASIAYAPNESMIASLLADKTLATQGRWSLAWYGVDAGNQVYVAQDSVTGQYAIAIRGSVTNPRTKAFWIDWFRQDLSVFRHVPWPYGGAPEGAKVSRGSLHGLGSLLSLKDANGLDLPGFFRANADRPFLTAVVGHSLGGALATMLAAYLHQEFSPGQNVLDFWPVTFAGPTAGNAEFARWLETQFAMGNSRYFNSNDIVPHAWQDLTWIRQSFPGGPSFPWELVPLLDGIEEVLKLERADYTQPGPGTALLNPIELGVSWYSEAGTQHAGTTYLSLLGAPPVNNGSN</sequence>
<organism evidence="2 3">
    <name type="scientific">Tahibacter amnicola</name>
    <dbReference type="NCBI Taxonomy" id="2976241"/>
    <lineage>
        <taxon>Bacteria</taxon>
        <taxon>Pseudomonadati</taxon>
        <taxon>Pseudomonadota</taxon>
        <taxon>Gammaproteobacteria</taxon>
        <taxon>Lysobacterales</taxon>
        <taxon>Rhodanobacteraceae</taxon>
        <taxon>Tahibacter</taxon>
    </lineage>
</organism>
<proteinExistence type="predicted"/>
<keyword evidence="3" id="KW-1185">Reference proteome</keyword>
<dbReference type="InterPro" id="IPR051218">
    <property type="entry name" value="Sec_MonoDiacylglyc_Lipase"/>
</dbReference>
<evidence type="ECO:0000313" key="3">
    <source>
        <dbReference type="Proteomes" id="UP001064632"/>
    </source>
</evidence>
<dbReference type="Pfam" id="PF01764">
    <property type="entry name" value="Lipase_3"/>
    <property type="match status" value="1"/>
</dbReference>
<name>A0ABY6BAI7_9GAMM</name>
<evidence type="ECO:0000259" key="1">
    <source>
        <dbReference type="Pfam" id="PF01764"/>
    </source>
</evidence>
<dbReference type="InterPro" id="IPR029058">
    <property type="entry name" value="AB_hydrolase_fold"/>
</dbReference>
<dbReference type="InterPro" id="IPR002921">
    <property type="entry name" value="Fungal_lipase-type"/>
</dbReference>
<feature type="domain" description="Fungal lipase-type" evidence="1">
    <location>
        <begin position="149"/>
        <end position="223"/>
    </location>
</feature>
<dbReference type="PANTHER" id="PTHR45856">
    <property type="entry name" value="ALPHA/BETA-HYDROLASES SUPERFAMILY PROTEIN"/>
    <property type="match status" value="1"/>
</dbReference>
<protein>
    <recommendedName>
        <fullName evidence="1">Fungal lipase-type domain-containing protein</fullName>
    </recommendedName>
</protein>
<dbReference type="RefSeq" id="WP_261693850.1">
    <property type="nucleotide sequence ID" value="NZ_CP104694.1"/>
</dbReference>
<accession>A0ABY6BAI7</accession>
<dbReference type="Proteomes" id="UP001064632">
    <property type="component" value="Chromosome"/>
</dbReference>
<evidence type="ECO:0000313" key="2">
    <source>
        <dbReference type="EMBL" id="UXI66870.1"/>
    </source>
</evidence>